<dbReference type="RefSeq" id="WP_379962447.1">
    <property type="nucleotide sequence ID" value="NZ_JBHSGS010000004.1"/>
</dbReference>
<organism evidence="1 2">
    <name type="scientific">Enterococcus lemanii</name>
    <dbReference type="NCBI Taxonomy" id="1159752"/>
    <lineage>
        <taxon>Bacteria</taxon>
        <taxon>Bacillati</taxon>
        <taxon>Bacillota</taxon>
        <taxon>Bacilli</taxon>
        <taxon>Lactobacillales</taxon>
        <taxon>Enterococcaceae</taxon>
        <taxon>Enterococcus</taxon>
    </lineage>
</organism>
<name>A0ABV9MQK2_9ENTE</name>
<sequence length="78" mass="8908">CRNGRHSPHHLSLMLLYYIYPSEIKYFMLEKGISDTFVADDHSSPTYRLHTIEVGVSLSGLDEVITCAPPFLYYLTIA</sequence>
<comment type="caution">
    <text evidence="1">The sequence shown here is derived from an EMBL/GenBank/DDBJ whole genome shotgun (WGS) entry which is preliminary data.</text>
</comment>
<reference evidence="2" key="1">
    <citation type="journal article" date="2019" name="Int. J. Syst. Evol. Microbiol.">
        <title>The Global Catalogue of Microorganisms (GCM) 10K type strain sequencing project: providing services to taxonomists for standard genome sequencing and annotation.</title>
        <authorList>
            <consortium name="The Broad Institute Genomics Platform"/>
            <consortium name="The Broad Institute Genome Sequencing Center for Infectious Disease"/>
            <person name="Wu L."/>
            <person name="Ma J."/>
        </authorList>
    </citation>
    <scope>NUCLEOTIDE SEQUENCE [LARGE SCALE GENOMIC DNA]</scope>
    <source>
        <strain evidence="2">CGMCC 1.19032</strain>
    </source>
</reference>
<proteinExistence type="predicted"/>
<dbReference type="EMBL" id="JBHSGS010000004">
    <property type="protein sequence ID" value="MFC4718246.1"/>
    <property type="molecule type" value="Genomic_DNA"/>
</dbReference>
<keyword evidence="2" id="KW-1185">Reference proteome</keyword>
<dbReference type="Proteomes" id="UP001595969">
    <property type="component" value="Unassembled WGS sequence"/>
</dbReference>
<protein>
    <submittedName>
        <fullName evidence="1">Uncharacterized protein</fullName>
    </submittedName>
</protein>
<feature type="non-terminal residue" evidence="1">
    <location>
        <position position="1"/>
    </location>
</feature>
<gene>
    <name evidence="1" type="ORF">ACFO5I_00480</name>
</gene>
<evidence type="ECO:0000313" key="2">
    <source>
        <dbReference type="Proteomes" id="UP001595969"/>
    </source>
</evidence>
<accession>A0ABV9MQK2</accession>
<evidence type="ECO:0000313" key="1">
    <source>
        <dbReference type="EMBL" id="MFC4718246.1"/>
    </source>
</evidence>